<sequence length="242" mass="27760">MESLNLEKCPHLQIIALWGMGGIGKSTLVSNVFRNEAYNFECRVWVSVSQSYKLEDIWRRMLKDIYSKEKKAFDGEKMTCAELQDELKAILKTKRYLIILDDVWTAEDFRKIKEVLVNTKMGSRIIITTRSDEVASQADDGYKIKVKPLEAEDAWHLFRRKAFPRTENHICPLVLQECGKLIVGRCDGLPLALVAIGSILSLKVQNVTEWGLFDAQLISELNKNVNLNHVVKILNLSYKYLP</sequence>
<evidence type="ECO:0000313" key="3">
    <source>
        <dbReference type="EnsemblPlants" id="AET2Gv20075800.1"/>
    </source>
</evidence>
<reference evidence="3" key="5">
    <citation type="journal article" date="2021" name="G3 (Bethesda)">
        <title>Aegilops tauschii genome assembly Aet v5.0 features greater sequence contiguity and improved annotation.</title>
        <authorList>
            <person name="Wang L."/>
            <person name="Zhu T."/>
            <person name="Rodriguez J.C."/>
            <person name="Deal K.R."/>
            <person name="Dubcovsky J."/>
            <person name="McGuire P.E."/>
            <person name="Lux T."/>
            <person name="Spannagl M."/>
            <person name="Mayer K.F.X."/>
            <person name="Baldrich P."/>
            <person name="Meyers B.C."/>
            <person name="Huo N."/>
            <person name="Gu Y.Q."/>
            <person name="Zhou H."/>
            <person name="Devos K.M."/>
            <person name="Bennetzen J.L."/>
            <person name="Unver T."/>
            <person name="Budak H."/>
            <person name="Gulick P.J."/>
            <person name="Galiba G."/>
            <person name="Kalapos B."/>
            <person name="Nelson D.R."/>
            <person name="Li P."/>
            <person name="You F.M."/>
            <person name="Luo M.C."/>
            <person name="Dvorak J."/>
        </authorList>
    </citation>
    <scope>NUCLEOTIDE SEQUENCE [LARGE SCALE GENOMIC DNA]</scope>
    <source>
        <strain evidence="3">cv. AL8/78</strain>
    </source>
</reference>
<evidence type="ECO:0000256" key="1">
    <source>
        <dbReference type="ARBA" id="ARBA00022821"/>
    </source>
</evidence>
<dbReference type="Pfam" id="PF00931">
    <property type="entry name" value="NB-ARC"/>
    <property type="match status" value="1"/>
</dbReference>
<reference evidence="3" key="4">
    <citation type="submission" date="2019-03" db="UniProtKB">
        <authorList>
            <consortium name="EnsemblPlants"/>
        </authorList>
    </citation>
    <scope>IDENTIFICATION</scope>
</reference>
<dbReference type="SUPFAM" id="SSF52540">
    <property type="entry name" value="P-loop containing nucleoside triphosphate hydrolases"/>
    <property type="match status" value="1"/>
</dbReference>
<dbReference type="AlphaFoldDB" id="A0A453AD67"/>
<organism evidence="3 4">
    <name type="scientific">Aegilops tauschii subsp. strangulata</name>
    <name type="common">Goatgrass</name>
    <dbReference type="NCBI Taxonomy" id="200361"/>
    <lineage>
        <taxon>Eukaryota</taxon>
        <taxon>Viridiplantae</taxon>
        <taxon>Streptophyta</taxon>
        <taxon>Embryophyta</taxon>
        <taxon>Tracheophyta</taxon>
        <taxon>Spermatophyta</taxon>
        <taxon>Magnoliopsida</taxon>
        <taxon>Liliopsida</taxon>
        <taxon>Poales</taxon>
        <taxon>Poaceae</taxon>
        <taxon>BOP clade</taxon>
        <taxon>Pooideae</taxon>
        <taxon>Triticodae</taxon>
        <taxon>Triticeae</taxon>
        <taxon>Triticinae</taxon>
        <taxon>Aegilops</taxon>
    </lineage>
</organism>
<dbReference type="FunFam" id="3.40.50.300:FF:001091">
    <property type="entry name" value="Probable disease resistance protein At1g61300"/>
    <property type="match status" value="1"/>
</dbReference>
<reference evidence="4" key="1">
    <citation type="journal article" date="2014" name="Science">
        <title>Ancient hybridizations among the ancestral genomes of bread wheat.</title>
        <authorList>
            <consortium name="International Wheat Genome Sequencing Consortium,"/>
            <person name="Marcussen T."/>
            <person name="Sandve S.R."/>
            <person name="Heier L."/>
            <person name="Spannagl M."/>
            <person name="Pfeifer M."/>
            <person name="Jakobsen K.S."/>
            <person name="Wulff B.B."/>
            <person name="Steuernagel B."/>
            <person name="Mayer K.F."/>
            <person name="Olsen O.A."/>
        </authorList>
    </citation>
    <scope>NUCLEOTIDE SEQUENCE [LARGE SCALE GENOMIC DNA]</scope>
    <source>
        <strain evidence="4">cv. AL8/78</strain>
    </source>
</reference>
<protein>
    <recommendedName>
        <fullName evidence="2">NB-ARC domain-containing protein</fullName>
    </recommendedName>
</protein>
<dbReference type="PANTHER" id="PTHR36766">
    <property type="entry name" value="PLANT BROAD-SPECTRUM MILDEW RESISTANCE PROTEIN RPW8"/>
    <property type="match status" value="1"/>
</dbReference>
<proteinExistence type="predicted"/>
<dbReference type="PANTHER" id="PTHR36766:SF63">
    <property type="entry name" value="NB-ARC DOMAIN-CONTAINING PROTEIN"/>
    <property type="match status" value="1"/>
</dbReference>
<feature type="domain" description="NB-ARC" evidence="2">
    <location>
        <begin position="6"/>
        <end position="166"/>
    </location>
</feature>
<dbReference type="Gene3D" id="3.40.50.300">
    <property type="entry name" value="P-loop containing nucleotide triphosphate hydrolases"/>
    <property type="match status" value="1"/>
</dbReference>
<dbReference type="InterPro" id="IPR027417">
    <property type="entry name" value="P-loop_NTPase"/>
</dbReference>
<keyword evidence="1" id="KW-0611">Plant defense</keyword>
<dbReference type="Gramene" id="AET2Gv20075800.1">
    <property type="protein sequence ID" value="AET2Gv20075800.1"/>
    <property type="gene ID" value="AET2Gv20075800"/>
</dbReference>
<reference evidence="3" key="3">
    <citation type="journal article" date="2017" name="Nature">
        <title>Genome sequence of the progenitor of the wheat D genome Aegilops tauschii.</title>
        <authorList>
            <person name="Luo M.C."/>
            <person name="Gu Y.Q."/>
            <person name="Puiu D."/>
            <person name="Wang H."/>
            <person name="Twardziok S.O."/>
            <person name="Deal K.R."/>
            <person name="Huo N."/>
            <person name="Zhu T."/>
            <person name="Wang L."/>
            <person name="Wang Y."/>
            <person name="McGuire P.E."/>
            <person name="Liu S."/>
            <person name="Long H."/>
            <person name="Ramasamy R.K."/>
            <person name="Rodriguez J.C."/>
            <person name="Van S.L."/>
            <person name="Yuan L."/>
            <person name="Wang Z."/>
            <person name="Xia Z."/>
            <person name="Xiao L."/>
            <person name="Anderson O.D."/>
            <person name="Ouyang S."/>
            <person name="Liang Y."/>
            <person name="Zimin A.V."/>
            <person name="Pertea G."/>
            <person name="Qi P."/>
            <person name="Bennetzen J.L."/>
            <person name="Dai X."/>
            <person name="Dawson M.W."/>
            <person name="Muller H.G."/>
            <person name="Kugler K."/>
            <person name="Rivarola-Duarte L."/>
            <person name="Spannagl M."/>
            <person name="Mayer K.F.X."/>
            <person name="Lu F.H."/>
            <person name="Bevan M.W."/>
            <person name="Leroy P."/>
            <person name="Li P."/>
            <person name="You F.M."/>
            <person name="Sun Q."/>
            <person name="Liu Z."/>
            <person name="Lyons E."/>
            <person name="Wicker T."/>
            <person name="Salzberg S.L."/>
            <person name="Devos K.M."/>
            <person name="Dvorak J."/>
        </authorList>
    </citation>
    <scope>NUCLEOTIDE SEQUENCE [LARGE SCALE GENOMIC DNA]</scope>
    <source>
        <strain evidence="3">cv. AL8/78</strain>
    </source>
</reference>
<dbReference type="InterPro" id="IPR002182">
    <property type="entry name" value="NB-ARC"/>
</dbReference>
<keyword evidence="4" id="KW-1185">Reference proteome</keyword>
<dbReference type="GO" id="GO:0043531">
    <property type="term" value="F:ADP binding"/>
    <property type="evidence" value="ECO:0007669"/>
    <property type="project" value="InterPro"/>
</dbReference>
<dbReference type="EnsemblPlants" id="AET2Gv20075800.1">
    <property type="protein sequence ID" value="AET2Gv20075800.1"/>
    <property type="gene ID" value="AET2Gv20075800"/>
</dbReference>
<accession>A0A453AD67</accession>
<dbReference type="InterPro" id="IPR042197">
    <property type="entry name" value="Apaf_helical"/>
</dbReference>
<dbReference type="Proteomes" id="UP000015105">
    <property type="component" value="Chromosome 2D"/>
</dbReference>
<dbReference type="GO" id="GO:0006952">
    <property type="term" value="P:defense response"/>
    <property type="evidence" value="ECO:0007669"/>
    <property type="project" value="UniProtKB-KW"/>
</dbReference>
<evidence type="ECO:0000313" key="4">
    <source>
        <dbReference type="Proteomes" id="UP000015105"/>
    </source>
</evidence>
<reference evidence="4" key="2">
    <citation type="journal article" date="2017" name="Nat. Plants">
        <title>The Aegilops tauschii genome reveals multiple impacts of transposons.</title>
        <authorList>
            <person name="Zhao G."/>
            <person name="Zou C."/>
            <person name="Li K."/>
            <person name="Wang K."/>
            <person name="Li T."/>
            <person name="Gao L."/>
            <person name="Zhang X."/>
            <person name="Wang H."/>
            <person name="Yang Z."/>
            <person name="Liu X."/>
            <person name="Jiang W."/>
            <person name="Mao L."/>
            <person name="Kong X."/>
            <person name="Jiao Y."/>
            <person name="Jia J."/>
        </authorList>
    </citation>
    <scope>NUCLEOTIDE SEQUENCE [LARGE SCALE GENOMIC DNA]</scope>
    <source>
        <strain evidence="4">cv. AL8/78</strain>
    </source>
</reference>
<evidence type="ECO:0000259" key="2">
    <source>
        <dbReference type="Pfam" id="PF00931"/>
    </source>
</evidence>
<dbReference type="PRINTS" id="PR00364">
    <property type="entry name" value="DISEASERSIST"/>
</dbReference>
<name>A0A453AD67_AEGTS</name>
<dbReference type="Gene3D" id="1.10.8.430">
    <property type="entry name" value="Helical domain of apoptotic protease-activating factors"/>
    <property type="match status" value="1"/>
</dbReference>